<evidence type="ECO:0000256" key="1">
    <source>
        <dbReference type="ARBA" id="ARBA00022729"/>
    </source>
</evidence>
<dbReference type="Proteomes" id="UP001431019">
    <property type="component" value="Unassembled WGS sequence"/>
</dbReference>
<dbReference type="Gene3D" id="2.50.20.10">
    <property type="entry name" value="Lipoprotein localisation LolA/LolB/LppX"/>
    <property type="match status" value="1"/>
</dbReference>
<protein>
    <submittedName>
        <fullName evidence="2">Outer membrane lipoprotein carrier protein LolA</fullName>
    </submittedName>
</protein>
<organism evidence="2 3">
    <name type="scientific">Paraburkholderia sejongensis</name>
    <dbReference type="NCBI Taxonomy" id="2886946"/>
    <lineage>
        <taxon>Bacteria</taxon>
        <taxon>Pseudomonadati</taxon>
        <taxon>Pseudomonadota</taxon>
        <taxon>Betaproteobacteria</taxon>
        <taxon>Burkholderiales</taxon>
        <taxon>Burkholderiaceae</taxon>
        <taxon>Paraburkholderia</taxon>
    </lineage>
</organism>
<dbReference type="CDD" id="cd16325">
    <property type="entry name" value="LolA"/>
    <property type="match status" value="1"/>
</dbReference>
<reference evidence="2 3" key="1">
    <citation type="submission" date="2021-11" db="EMBL/GenBank/DDBJ databases">
        <authorList>
            <person name="Oh E.-T."/>
            <person name="Kim S.-B."/>
        </authorList>
    </citation>
    <scope>NUCLEOTIDE SEQUENCE [LARGE SCALE GENOMIC DNA]</scope>
    <source>
        <strain evidence="2 3">MMS20-SJTR3</strain>
    </source>
</reference>
<keyword evidence="3" id="KW-1185">Reference proteome</keyword>
<sequence>MREIGVTGLTGGARALALRAVSAMFGVAVAGALAWPAAAAYAAGSAAAAADAAASAVASAAASAATKAATKPGTAANAATTPATNNPALVSRIAAHLAEPKGVRAQFTQTQTLAAMKQPLVSSGNLLFYRERGVIWQIDTPYKATYVITDAGVAQLNAAGQRVGTHSAQSTRGVAQVSKMMRAMLGGDLSALYSQFDVSAAGSAAQWRMHLTPNQPQLAQSIKGLEMSGGDYLQSLRITLANGDVTKLDFANSAAVAEPTAAERSLFGAP</sequence>
<evidence type="ECO:0000313" key="2">
    <source>
        <dbReference type="EMBL" id="MCC8395111.1"/>
    </source>
</evidence>
<dbReference type="InterPro" id="IPR004564">
    <property type="entry name" value="OM_lipoprot_carrier_LolA-like"/>
</dbReference>
<name>A0ABS8JYY0_9BURK</name>
<dbReference type="InterPro" id="IPR029046">
    <property type="entry name" value="LolA/LolB/LppX"/>
</dbReference>
<accession>A0ABS8JYY0</accession>
<keyword evidence="2" id="KW-0449">Lipoprotein</keyword>
<evidence type="ECO:0000313" key="3">
    <source>
        <dbReference type="Proteomes" id="UP001431019"/>
    </source>
</evidence>
<dbReference type="SUPFAM" id="SSF89392">
    <property type="entry name" value="Prokaryotic lipoproteins and lipoprotein localization factors"/>
    <property type="match status" value="1"/>
</dbReference>
<gene>
    <name evidence="2" type="ORF">LJ656_21195</name>
</gene>
<comment type="caution">
    <text evidence="2">The sequence shown here is derived from an EMBL/GenBank/DDBJ whole genome shotgun (WGS) entry which is preliminary data.</text>
</comment>
<dbReference type="EMBL" id="JAJITD010000010">
    <property type="protein sequence ID" value="MCC8395111.1"/>
    <property type="molecule type" value="Genomic_DNA"/>
</dbReference>
<dbReference type="Pfam" id="PF19574">
    <property type="entry name" value="LolA_3"/>
    <property type="match status" value="1"/>
</dbReference>
<proteinExistence type="predicted"/>
<keyword evidence="1" id="KW-0732">Signal</keyword>